<accession>A3D226</accession>
<dbReference type="AlphaFoldDB" id="A3D226"/>
<protein>
    <submittedName>
        <fullName evidence="1">Phage regulatory CII family protein</fullName>
    </submittedName>
</protein>
<reference evidence="1 2" key="1">
    <citation type="submission" date="2007-02" db="EMBL/GenBank/DDBJ databases">
        <title>Complete sequence of chromosome of Shewanella baltica OS155.</title>
        <authorList>
            <consortium name="US DOE Joint Genome Institute"/>
            <person name="Copeland A."/>
            <person name="Lucas S."/>
            <person name="Lapidus A."/>
            <person name="Barry K."/>
            <person name="Detter J.C."/>
            <person name="Glavina del Rio T."/>
            <person name="Hammon N."/>
            <person name="Israni S."/>
            <person name="Dalin E."/>
            <person name="Tice H."/>
            <person name="Pitluck S."/>
            <person name="Sims D.R."/>
            <person name="Brettin T."/>
            <person name="Bruce D."/>
            <person name="Han C."/>
            <person name="Tapia R."/>
            <person name="Brainard J."/>
            <person name="Schmutz J."/>
            <person name="Larimer F."/>
            <person name="Land M."/>
            <person name="Hauser L."/>
            <person name="Kyrpides N."/>
            <person name="Mikhailova N."/>
            <person name="Brettar I."/>
            <person name="Klappenbach J."/>
            <person name="Konstantinidis K."/>
            <person name="Rodrigues J."/>
            <person name="Tiedje J."/>
            <person name="Richardson P."/>
        </authorList>
    </citation>
    <scope>NUCLEOTIDE SEQUENCE [LARGE SCALE GENOMIC DNA]</scope>
    <source>
        <strain evidence="2">OS155 / ATCC BAA-1091</strain>
    </source>
</reference>
<dbReference type="OrthoDB" id="6418490at2"/>
<evidence type="ECO:0000313" key="1">
    <source>
        <dbReference type="EMBL" id="ABN60789.1"/>
    </source>
</evidence>
<gene>
    <name evidence="1" type="ordered locus">Sbal_1271</name>
</gene>
<dbReference type="InterPro" id="IPR009679">
    <property type="entry name" value="Phage_186_CII-like"/>
</dbReference>
<keyword evidence="2" id="KW-1185">Reference proteome</keyword>
<evidence type="ECO:0000313" key="2">
    <source>
        <dbReference type="Proteomes" id="UP000001557"/>
    </source>
</evidence>
<dbReference type="EMBL" id="CP000563">
    <property type="protein sequence ID" value="ABN60789.1"/>
    <property type="molecule type" value="Genomic_DNA"/>
</dbReference>
<dbReference type="Pfam" id="PF06892">
    <property type="entry name" value="Phage_CP76"/>
    <property type="match status" value="1"/>
</dbReference>
<organism evidence="1 2">
    <name type="scientific">Shewanella baltica (strain OS155 / ATCC BAA-1091)</name>
    <dbReference type="NCBI Taxonomy" id="325240"/>
    <lineage>
        <taxon>Bacteria</taxon>
        <taxon>Pseudomonadati</taxon>
        <taxon>Pseudomonadota</taxon>
        <taxon>Gammaproteobacteria</taxon>
        <taxon>Alteromonadales</taxon>
        <taxon>Shewanellaceae</taxon>
        <taxon>Shewanella</taxon>
    </lineage>
</organism>
<dbReference type="RefSeq" id="WP_011846211.1">
    <property type="nucleotide sequence ID" value="NC_009052.1"/>
</dbReference>
<dbReference type="GO" id="GO:0003677">
    <property type="term" value="F:DNA binding"/>
    <property type="evidence" value="ECO:0007669"/>
    <property type="project" value="InterPro"/>
</dbReference>
<dbReference type="STRING" id="325240.Sbal_1271"/>
<dbReference type="Proteomes" id="UP000001557">
    <property type="component" value="Chromosome"/>
</dbReference>
<dbReference type="KEGG" id="sbl:Sbal_1271"/>
<name>A3D226_SHEB5</name>
<dbReference type="HOGENOM" id="CLU_124466_0_0_6"/>
<sequence length="188" mass="20409">MYSNSSGTQAGTLPPAKAAHQPHIAGALRQFADGEQLNEIAIAAKFNRPQMLRNKLLLNQPHQLSIHEAVDIAKASGNRCIIDGMLLELGCAPSIAIDDLNQCERMSLTDRALEISANAGWLGNMALDVKARRGGVTERMRHEAVKRASRAMSELALFMHDVEQKFQAIPVLSVAFDAVQNLPMPGAM</sequence>
<proteinExistence type="predicted"/>